<evidence type="ECO:0000313" key="4">
    <source>
        <dbReference type="Proteomes" id="UP000001555"/>
    </source>
</evidence>
<feature type="domain" description="DDE-1" evidence="1">
    <location>
        <begin position="26"/>
        <end position="108"/>
    </location>
</feature>
<reference evidence="2 4" key="1">
    <citation type="submission" date="2008-03" db="EMBL/GenBank/DDBJ databases">
        <title>Annotation of Ixodes scapularis.</title>
        <authorList>
            <consortium name="Ixodes scapularis Genome Project Consortium"/>
            <person name="Caler E."/>
            <person name="Hannick L.I."/>
            <person name="Bidwell S."/>
            <person name="Joardar V."/>
            <person name="Thiagarajan M."/>
            <person name="Amedeo P."/>
            <person name="Galinsky K.J."/>
            <person name="Schobel S."/>
            <person name="Inman J."/>
            <person name="Hostetler J."/>
            <person name="Miller J."/>
            <person name="Hammond M."/>
            <person name="Megy K."/>
            <person name="Lawson D."/>
            <person name="Kodira C."/>
            <person name="Sutton G."/>
            <person name="Meyer J."/>
            <person name="Hill C.A."/>
            <person name="Birren B."/>
            <person name="Nene V."/>
            <person name="Collins F."/>
            <person name="Alarcon-Chaidez F."/>
            <person name="Wikel S."/>
            <person name="Strausberg R."/>
        </authorList>
    </citation>
    <scope>NUCLEOTIDE SEQUENCE [LARGE SCALE GENOMIC DNA]</scope>
    <source>
        <strain evidence="4">Wikel</strain>
        <strain evidence="2">Wikel colony</strain>
    </source>
</reference>
<dbReference type="VEuPathDB" id="VectorBase:ISCW005026"/>
<organism>
    <name type="scientific">Ixodes scapularis</name>
    <name type="common">Black-legged tick</name>
    <name type="synonym">Deer tick</name>
    <dbReference type="NCBI Taxonomy" id="6945"/>
    <lineage>
        <taxon>Eukaryota</taxon>
        <taxon>Metazoa</taxon>
        <taxon>Ecdysozoa</taxon>
        <taxon>Arthropoda</taxon>
        <taxon>Chelicerata</taxon>
        <taxon>Arachnida</taxon>
        <taxon>Acari</taxon>
        <taxon>Parasitiformes</taxon>
        <taxon>Ixodida</taxon>
        <taxon>Ixodoidea</taxon>
        <taxon>Ixodidae</taxon>
        <taxon>Ixodinae</taxon>
        <taxon>Ixodes</taxon>
    </lineage>
</organism>
<dbReference type="AlphaFoldDB" id="B7PH57"/>
<dbReference type="EMBL" id="ABJB010883277">
    <property type="status" value="NOT_ANNOTATED_CDS"/>
    <property type="molecule type" value="Genomic_DNA"/>
</dbReference>
<feature type="non-terminal residue" evidence="2">
    <location>
        <position position="108"/>
    </location>
</feature>
<sequence>GALINVQPEMSLCFKGQTCKAGQKSKQRTALLFCCNDDGSEKMKLTVIGRIKKSRCFIGAGRLSCIYKANKKFWMTGAFFQEFLTYLDNKTLCKGRNILLFLDQCAAH</sequence>
<dbReference type="Proteomes" id="UP000001555">
    <property type="component" value="Unassembled WGS sequence"/>
</dbReference>
<evidence type="ECO:0000313" key="2">
    <source>
        <dbReference type="EMBL" id="EEC05929.1"/>
    </source>
</evidence>
<dbReference type="EnsemblMetazoa" id="ISCW005026-RA">
    <property type="protein sequence ID" value="ISCW005026-PA"/>
    <property type="gene ID" value="ISCW005026"/>
</dbReference>
<dbReference type="VEuPathDB" id="VectorBase:ISCI005026"/>
<dbReference type="GO" id="GO:0003676">
    <property type="term" value="F:nucleic acid binding"/>
    <property type="evidence" value="ECO:0007669"/>
    <property type="project" value="InterPro"/>
</dbReference>
<dbReference type="PaxDb" id="6945-B7PH57"/>
<proteinExistence type="predicted"/>
<dbReference type="STRING" id="6945.B7PH57"/>
<name>B7PH57_IXOSC</name>
<reference evidence="3" key="2">
    <citation type="submission" date="2020-05" db="UniProtKB">
        <authorList>
            <consortium name="EnsemblMetazoa"/>
        </authorList>
    </citation>
    <scope>IDENTIFICATION</scope>
    <source>
        <strain evidence="3">wikel</strain>
    </source>
</reference>
<dbReference type="PANTHER" id="PTHR19303:SF73">
    <property type="entry name" value="PROTEIN PDC2"/>
    <property type="match status" value="1"/>
</dbReference>
<evidence type="ECO:0000259" key="1">
    <source>
        <dbReference type="Pfam" id="PF03184"/>
    </source>
</evidence>
<gene>
    <name evidence="2" type="ORF">IscW_ISCW005026</name>
</gene>
<dbReference type="PANTHER" id="PTHR19303">
    <property type="entry name" value="TRANSPOSON"/>
    <property type="match status" value="1"/>
</dbReference>
<keyword evidence="4" id="KW-1185">Reference proteome</keyword>
<dbReference type="Pfam" id="PF03184">
    <property type="entry name" value="DDE_1"/>
    <property type="match status" value="1"/>
</dbReference>
<evidence type="ECO:0000313" key="3">
    <source>
        <dbReference type="EnsemblMetazoa" id="ISCW005026-PA"/>
    </source>
</evidence>
<dbReference type="InterPro" id="IPR004875">
    <property type="entry name" value="DDE_SF_endonuclease_dom"/>
</dbReference>
<protein>
    <submittedName>
        <fullName evidence="2 3">Centromere protein B, putative</fullName>
    </submittedName>
</protein>
<dbReference type="HOGENOM" id="CLU_2203535_0_0_1"/>
<feature type="non-terminal residue" evidence="2">
    <location>
        <position position="1"/>
    </location>
</feature>
<dbReference type="EMBL" id="DS711386">
    <property type="protein sequence ID" value="EEC05929.1"/>
    <property type="molecule type" value="Genomic_DNA"/>
</dbReference>
<accession>B7PH57</accession>
<dbReference type="InterPro" id="IPR050863">
    <property type="entry name" value="CenT-Element_Derived"/>
</dbReference>